<sequence length="244" mass="26048">MNRANMDISVGNAFKIDKGPPKPTRDVPAKTALVTMRNALNPVVQAYDNLHSIKDAIVASTAVTIDRADASVQIGKDTNDNIATGDRRFAIDSKAVNVEAKHTSGQVESEQGTLAKHTVDQSVFDPKVKSSGQLTAAGAQNASSAQFDTSTNKSVIQATSLDAAGDIQATDMVEAGSQHGQQSLAKGWFVVHRSPSNKVFSDHKNLEAAAQFKYSNSFDALASAHEHGEKDLQHKEVCENSKTM</sequence>
<accession>A0A1J6KTP2</accession>
<dbReference type="AlphaFoldDB" id="A0A1J6KTP2"/>
<organism evidence="1 2">
    <name type="scientific">Nicotiana attenuata</name>
    <name type="common">Coyote tobacco</name>
    <dbReference type="NCBI Taxonomy" id="49451"/>
    <lineage>
        <taxon>Eukaryota</taxon>
        <taxon>Viridiplantae</taxon>
        <taxon>Streptophyta</taxon>
        <taxon>Embryophyta</taxon>
        <taxon>Tracheophyta</taxon>
        <taxon>Spermatophyta</taxon>
        <taxon>Magnoliopsida</taxon>
        <taxon>eudicotyledons</taxon>
        <taxon>Gunneridae</taxon>
        <taxon>Pentapetalae</taxon>
        <taxon>asterids</taxon>
        <taxon>lamiids</taxon>
        <taxon>Solanales</taxon>
        <taxon>Solanaceae</taxon>
        <taxon>Nicotianoideae</taxon>
        <taxon>Nicotianeae</taxon>
        <taxon>Nicotiana</taxon>
    </lineage>
</organism>
<dbReference type="Gramene" id="OIT28136">
    <property type="protein sequence ID" value="OIT28136"/>
    <property type="gene ID" value="A4A49_36303"/>
</dbReference>
<keyword evidence="2" id="KW-1185">Reference proteome</keyword>
<evidence type="ECO:0000313" key="1">
    <source>
        <dbReference type="EMBL" id="OIT28136.1"/>
    </source>
</evidence>
<dbReference type="Proteomes" id="UP000187609">
    <property type="component" value="Unassembled WGS sequence"/>
</dbReference>
<dbReference type="EMBL" id="MJEQ01002158">
    <property type="protein sequence ID" value="OIT28136.1"/>
    <property type="molecule type" value="Genomic_DNA"/>
</dbReference>
<comment type="caution">
    <text evidence="1">The sequence shown here is derived from an EMBL/GenBank/DDBJ whole genome shotgun (WGS) entry which is preliminary data.</text>
</comment>
<evidence type="ECO:0000313" key="2">
    <source>
        <dbReference type="Proteomes" id="UP000187609"/>
    </source>
</evidence>
<name>A0A1J6KTP2_NICAT</name>
<proteinExistence type="predicted"/>
<protein>
    <submittedName>
        <fullName evidence="1">Uncharacterized protein</fullName>
    </submittedName>
</protein>
<reference evidence="1" key="1">
    <citation type="submission" date="2016-11" db="EMBL/GenBank/DDBJ databases">
        <title>The genome of Nicotiana attenuata.</title>
        <authorList>
            <person name="Xu S."/>
            <person name="Brockmoeller T."/>
            <person name="Gaquerel E."/>
            <person name="Navarro A."/>
            <person name="Kuhl H."/>
            <person name="Gase K."/>
            <person name="Ling Z."/>
            <person name="Zhou W."/>
            <person name="Kreitzer C."/>
            <person name="Stanke M."/>
            <person name="Tang H."/>
            <person name="Lyons E."/>
            <person name="Pandey P."/>
            <person name="Pandey S.P."/>
            <person name="Timmermann B."/>
            <person name="Baldwin I.T."/>
        </authorList>
    </citation>
    <scope>NUCLEOTIDE SEQUENCE [LARGE SCALE GENOMIC DNA]</scope>
    <source>
        <strain evidence="1">UT</strain>
    </source>
</reference>
<gene>
    <name evidence="1" type="ORF">A4A49_36303</name>
</gene>